<dbReference type="SMART" id="SM00729">
    <property type="entry name" value="Elp3"/>
    <property type="match status" value="1"/>
</dbReference>
<keyword evidence="4 8" id="KW-0949">S-adenosyl-L-methionine</keyword>
<feature type="binding site" evidence="8">
    <location>
        <position position="10"/>
    </location>
    <ligand>
        <name>[4Fe-4S] cluster</name>
        <dbReference type="ChEBI" id="CHEBI:49883"/>
        <label>1</label>
    </ligand>
</feature>
<comment type="subcellular location">
    <subcellularLocation>
        <location evidence="8">Cytoplasm</location>
    </subcellularLocation>
</comment>
<dbReference type="Gene3D" id="3.40.50.12160">
    <property type="entry name" value="Methylthiotransferase, N-terminal domain"/>
    <property type="match status" value="1"/>
</dbReference>
<dbReference type="PROSITE" id="PS50926">
    <property type="entry name" value="TRAM"/>
    <property type="match status" value="1"/>
</dbReference>
<evidence type="ECO:0000256" key="3">
    <source>
        <dbReference type="ARBA" id="ARBA00022679"/>
    </source>
</evidence>
<dbReference type="PANTHER" id="PTHR43837:SF1">
    <property type="entry name" value="RIBOSOMAL PROTEIN US12 METHYLTHIOTRANSFERASE RIMO"/>
    <property type="match status" value="1"/>
</dbReference>
<keyword evidence="1 8" id="KW-0004">4Fe-4S</keyword>
<dbReference type="CDD" id="cd01335">
    <property type="entry name" value="Radical_SAM"/>
    <property type="match status" value="1"/>
</dbReference>
<dbReference type="InterPro" id="IPR013848">
    <property type="entry name" value="Methylthiotransferase_N"/>
</dbReference>
<dbReference type="FunFam" id="3.40.50.12160:FF:000003">
    <property type="entry name" value="CDK5 regulatory subunit-associated protein 1"/>
    <property type="match status" value="1"/>
</dbReference>
<evidence type="ECO:0000256" key="5">
    <source>
        <dbReference type="ARBA" id="ARBA00022723"/>
    </source>
</evidence>
<feature type="domain" description="MTTase N-terminal" evidence="10">
    <location>
        <begin position="1"/>
        <end position="117"/>
    </location>
</feature>
<dbReference type="GO" id="GO:0103039">
    <property type="term" value="F:protein methylthiotransferase activity"/>
    <property type="evidence" value="ECO:0007669"/>
    <property type="project" value="UniProtKB-EC"/>
</dbReference>
<keyword evidence="6 8" id="KW-0408">Iron</keyword>
<dbReference type="InterPro" id="IPR023404">
    <property type="entry name" value="rSAM_horseshoe"/>
</dbReference>
<feature type="binding site" evidence="8">
    <location>
        <position position="151"/>
    </location>
    <ligand>
        <name>[4Fe-4S] cluster</name>
        <dbReference type="ChEBI" id="CHEBI:49883"/>
        <label>2</label>
        <note>4Fe-4S-S-AdoMet</note>
    </ligand>
</feature>
<feature type="binding site" evidence="8">
    <location>
        <position position="46"/>
    </location>
    <ligand>
        <name>[4Fe-4S] cluster</name>
        <dbReference type="ChEBI" id="CHEBI:49883"/>
        <label>1</label>
    </ligand>
</feature>
<dbReference type="EC" id="2.8.4.4" evidence="8"/>
<evidence type="ECO:0000259" key="10">
    <source>
        <dbReference type="PROSITE" id="PS51449"/>
    </source>
</evidence>
<dbReference type="SUPFAM" id="SSF102114">
    <property type="entry name" value="Radical SAM enzymes"/>
    <property type="match status" value="1"/>
</dbReference>
<feature type="domain" description="Radical SAM core" evidence="11">
    <location>
        <begin position="137"/>
        <end position="364"/>
    </location>
</feature>
<sequence length="434" mass="47877">MKIGAISLGCDKNRVDTEKMLARLQKAGHTVVSSEEEADVVVVNTCAFTADAKQEAIDEILSVAAVKEKRPELGIVVTGCLPERYKGELTEGFPEVNAFLGIGDYDSIVRAVEAAGEGGKFFRVSGGDAYTRDRVLTTPPHYAYLKIAEGCSNRCTYCAIPGIRGAYRSEREEDLLAEAEDLAARGVRELILVAQDVTRYGLDTTGERRLIPLARTLAGMGFDRVRLMYLEPEMVDDALIDFIATERNICRYADIPLQHIDSGVLRRMNRHTDEAYTRALVKKVKDAGITMRTSFISGFPGESEEAHKLLAAFLAEAEIDFAGIFGYSREEGTPADRMKDHLPKSVIRSRTRELRGIEEGVILRKAAAMKGSRVEVVYEGIDYDRGCFVGRTERQAPDVDSVVRFRSSVPVDIGECYTVEITGNDGIDLVGERV</sequence>
<dbReference type="NCBIfam" id="TIGR00089">
    <property type="entry name" value="MiaB/RimO family radical SAM methylthiotransferase"/>
    <property type="match status" value="1"/>
</dbReference>
<dbReference type="InterPro" id="IPR006638">
    <property type="entry name" value="Elp3/MiaA/NifB-like_rSAM"/>
</dbReference>
<dbReference type="InterPro" id="IPR005840">
    <property type="entry name" value="Ribosomal_uS12_MeSTrfase_RimO"/>
</dbReference>
<comment type="similarity">
    <text evidence="8">Belongs to the methylthiotransferase family. RimO subfamily.</text>
</comment>
<dbReference type="InterPro" id="IPR058240">
    <property type="entry name" value="rSAM_sf"/>
</dbReference>
<evidence type="ECO:0000256" key="4">
    <source>
        <dbReference type="ARBA" id="ARBA00022691"/>
    </source>
</evidence>
<feature type="binding site" evidence="8">
    <location>
        <position position="155"/>
    </location>
    <ligand>
        <name>[4Fe-4S] cluster</name>
        <dbReference type="ChEBI" id="CHEBI:49883"/>
        <label>2</label>
        <note>4Fe-4S-S-AdoMet</note>
    </ligand>
</feature>
<protein>
    <recommendedName>
        <fullName evidence="8">Ribosomal protein uS12 methylthiotransferase RimO</fullName>
        <shortName evidence="8">uS12 MTTase</shortName>
        <shortName evidence="8">uS12 methylthiotransferase</shortName>
        <ecNumber evidence="8">2.8.4.4</ecNumber>
    </recommendedName>
    <alternativeName>
        <fullName evidence="8">Ribosomal protein uS12 (aspartate-C(3))-methylthiotransferase</fullName>
    </alternativeName>
    <alternativeName>
        <fullName evidence="8">Ribosome maturation factor RimO</fullName>
    </alternativeName>
</protein>
<dbReference type="NCBIfam" id="TIGR01125">
    <property type="entry name" value="30S ribosomal protein S12 methylthiotransferase RimO"/>
    <property type="match status" value="1"/>
</dbReference>
<reference evidence="12" key="1">
    <citation type="submission" date="2020-10" db="EMBL/GenBank/DDBJ databases">
        <authorList>
            <person name="Gilroy R."/>
        </authorList>
    </citation>
    <scope>NUCLEOTIDE SEQUENCE</scope>
    <source>
        <strain evidence="12">10406</strain>
    </source>
</reference>
<evidence type="ECO:0000256" key="7">
    <source>
        <dbReference type="ARBA" id="ARBA00023014"/>
    </source>
</evidence>
<keyword evidence="2 8" id="KW-0963">Cytoplasm</keyword>
<dbReference type="GO" id="GO:0005829">
    <property type="term" value="C:cytosol"/>
    <property type="evidence" value="ECO:0007669"/>
    <property type="project" value="TreeGrafter"/>
</dbReference>
<dbReference type="SFLD" id="SFLDG01061">
    <property type="entry name" value="methylthiotransferase"/>
    <property type="match status" value="1"/>
</dbReference>
<gene>
    <name evidence="8 12" type="primary">rimO</name>
    <name evidence="12" type="ORF">IAC73_01185</name>
</gene>
<dbReference type="GO" id="GO:0035599">
    <property type="term" value="F:aspartic acid methylthiotransferase activity"/>
    <property type="evidence" value="ECO:0007669"/>
    <property type="project" value="TreeGrafter"/>
</dbReference>
<dbReference type="HAMAP" id="MF_01865">
    <property type="entry name" value="MTTase_RimO"/>
    <property type="match status" value="1"/>
</dbReference>
<dbReference type="PROSITE" id="PS01278">
    <property type="entry name" value="MTTASE_RADICAL"/>
    <property type="match status" value="1"/>
</dbReference>
<dbReference type="PANTHER" id="PTHR43837">
    <property type="entry name" value="RIBOSOMAL PROTEIN S12 METHYLTHIOTRANSFERASE RIMO"/>
    <property type="match status" value="1"/>
</dbReference>
<dbReference type="EMBL" id="DVOE01000013">
    <property type="protein sequence ID" value="HIU98442.1"/>
    <property type="molecule type" value="Genomic_DNA"/>
</dbReference>
<dbReference type="Pfam" id="PF00919">
    <property type="entry name" value="UPF0004"/>
    <property type="match status" value="1"/>
</dbReference>
<comment type="cofactor">
    <cofactor evidence="8">
        <name>[4Fe-4S] cluster</name>
        <dbReference type="ChEBI" id="CHEBI:49883"/>
    </cofactor>
    <text evidence="8">Binds 2 [4Fe-4S] clusters. One cluster is coordinated with 3 cysteines and an exchangeable S-adenosyl-L-methionine.</text>
</comment>
<comment type="function">
    <text evidence="8">Catalyzes the methylthiolation of an aspartic acid residue of ribosomal protein uS12.</text>
</comment>
<proteinExistence type="inferred from homology"/>
<keyword evidence="3 8" id="KW-0808">Transferase</keyword>
<dbReference type="GO" id="GO:0006400">
    <property type="term" value="P:tRNA modification"/>
    <property type="evidence" value="ECO:0007669"/>
    <property type="project" value="InterPro"/>
</dbReference>
<feature type="binding site" evidence="8">
    <location>
        <position position="158"/>
    </location>
    <ligand>
        <name>[4Fe-4S] cluster</name>
        <dbReference type="ChEBI" id="CHEBI:49883"/>
        <label>2</label>
        <note>4Fe-4S-S-AdoMet</note>
    </ligand>
</feature>
<dbReference type="InterPro" id="IPR007197">
    <property type="entry name" value="rSAM"/>
</dbReference>
<dbReference type="InterPro" id="IPR005839">
    <property type="entry name" value="Methylthiotransferase"/>
</dbReference>
<dbReference type="PROSITE" id="PS51918">
    <property type="entry name" value="RADICAL_SAM"/>
    <property type="match status" value="1"/>
</dbReference>
<dbReference type="SFLD" id="SFLDS00029">
    <property type="entry name" value="Radical_SAM"/>
    <property type="match status" value="1"/>
</dbReference>
<evidence type="ECO:0000313" key="13">
    <source>
        <dbReference type="Proteomes" id="UP000886857"/>
    </source>
</evidence>
<dbReference type="GO" id="GO:0005840">
    <property type="term" value="C:ribosome"/>
    <property type="evidence" value="ECO:0007669"/>
    <property type="project" value="UniProtKB-KW"/>
</dbReference>
<dbReference type="GO" id="GO:0046872">
    <property type="term" value="F:metal ion binding"/>
    <property type="evidence" value="ECO:0007669"/>
    <property type="project" value="UniProtKB-KW"/>
</dbReference>
<dbReference type="InterPro" id="IPR002792">
    <property type="entry name" value="TRAM_dom"/>
</dbReference>
<name>A0A9D1N9H6_9FIRM</name>
<evidence type="ECO:0000256" key="6">
    <source>
        <dbReference type="ARBA" id="ARBA00023004"/>
    </source>
</evidence>
<comment type="catalytic activity">
    <reaction evidence="8">
        <text>L-aspartate(89)-[ribosomal protein uS12]-hydrogen + (sulfur carrier)-SH + AH2 + 2 S-adenosyl-L-methionine = 3-methylsulfanyl-L-aspartate(89)-[ribosomal protein uS12]-hydrogen + (sulfur carrier)-H + 5'-deoxyadenosine + L-methionine + A + S-adenosyl-L-homocysteine + 2 H(+)</text>
        <dbReference type="Rhea" id="RHEA:37087"/>
        <dbReference type="Rhea" id="RHEA-COMP:10460"/>
        <dbReference type="Rhea" id="RHEA-COMP:10461"/>
        <dbReference type="Rhea" id="RHEA-COMP:14737"/>
        <dbReference type="Rhea" id="RHEA-COMP:14739"/>
        <dbReference type="ChEBI" id="CHEBI:13193"/>
        <dbReference type="ChEBI" id="CHEBI:15378"/>
        <dbReference type="ChEBI" id="CHEBI:17319"/>
        <dbReference type="ChEBI" id="CHEBI:17499"/>
        <dbReference type="ChEBI" id="CHEBI:29917"/>
        <dbReference type="ChEBI" id="CHEBI:29961"/>
        <dbReference type="ChEBI" id="CHEBI:57844"/>
        <dbReference type="ChEBI" id="CHEBI:57856"/>
        <dbReference type="ChEBI" id="CHEBI:59789"/>
        <dbReference type="ChEBI" id="CHEBI:64428"/>
        <dbReference type="ChEBI" id="CHEBI:73599"/>
        <dbReference type="EC" id="2.8.4.4"/>
    </reaction>
</comment>
<keyword evidence="12" id="KW-0687">Ribonucleoprotein</keyword>
<feature type="domain" description="TRAM" evidence="9">
    <location>
        <begin position="367"/>
        <end position="434"/>
    </location>
</feature>
<dbReference type="Gene3D" id="3.80.30.20">
    <property type="entry name" value="tm_1862 like domain"/>
    <property type="match status" value="1"/>
</dbReference>
<dbReference type="SFLD" id="SFLDG01082">
    <property type="entry name" value="B12-binding_domain_containing"/>
    <property type="match status" value="1"/>
</dbReference>
<evidence type="ECO:0000256" key="1">
    <source>
        <dbReference type="ARBA" id="ARBA00022485"/>
    </source>
</evidence>
<dbReference type="PROSITE" id="PS51449">
    <property type="entry name" value="MTTASE_N"/>
    <property type="match status" value="1"/>
</dbReference>
<dbReference type="InterPro" id="IPR012340">
    <property type="entry name" value="NA-bd_OB-fold"/>
</dbReference>
<accession>A0A9D1N9H6</accession>
<keyword evidence="12" id="KW-0689">Ribosomal protein</keyword>
<evidence type="ECO:0000259" key="9">
    <source>
        <dbReference type="PROSITE" id="PS50926"/>
    </source>
</evidence>
<dbReference type="InterPro" id="IPR020612">
    <property type="entry name" value="Methylthiotransferase_CS"/>
</dbReference>
<dbReference type="SFLD" id="SFLDF00274">
    <property type="entry name" value="ribosomal_protein_S12_methylth"/>
    <property type="match status" value="1"/>
</dbReference>
<dbReference type="Pfam" id="PF04055">
    <property type="entry name" value="Radical_SAM"/>
    <property type="match status" value="1"/>
</dbReference>
<keyword evidence="7 8" id="KW-0411">Iron-sulfur</keyword>
<dbReference type="Pfam" id="PF18693">
    <property type="entry name" value="TRAM_2"/>
    <property type="match status" value="1"/>
</dbReference>
<dbReference type="Proteomes" id="UP000886857">
    <property type="component" value="Unassembled WGS sequence"/>
</dbReference>
<reference evidence="12" key="2">
    <citation type="journal article" date="2021" name="PeerJ">
        <title>Extensive microbial diversity within the chicken gut microbiome revealed by metagenomics and culture.</title>
        <authorList>
            <person name="Gilroy R."/>
            <person name="Ravi A."/>
            <person name="Getino M."/>
            <person name="Pursley I."/>
            <person name="Horton D.L."/>
            <person name="Alikhan N.F."/>
            <person name="Baker D."/>
            <person name="Gharbi K."/>
            <person name="Hall N."/>
            <person name="Watson M."/>
            <person name="Adriaenssens E.M."/>
            <person name="Foster-Nyarko E."/>
            <person name="Jarju S."/>
            <person name="Secka A."/>
            <person name="Antonio M."/>
            <person name="Oren A."/>
            <person name="Chaudhuri R.R."/>
            <person name="La Ragione R."/>
            <person name="Hildebrand F."/>
            <person name="Pallen M.J."/>
        </authorList>
    </citation>
    <scope>NUCLEOTIDE SEQUENCE</scope>
    <source>
        <strain evidence="12">10406</strain>
    </source>
</reference>
<dbReference type="GO" id="GO:0051539">
    <property type="term" value="F:4 iron, 4 sulfur cluster binding"/>
    <property type="evidence" value="ECO:0007669"/>
    <property type="project" value="UniProtKB-UniRule"/>
</dbReference>
<organism evidence="12 13">
    <name type="scientific">Candidatus Limadaptatus stercoripullorum</name>
    <dbReference type="NCBI Taxonomy" id="2840846"/>
    <lineage>
        <taxon>Bacteria</taxon>
        <taxon>Bacillati</taxon>
        <taxon>Bacillota</taxon>
        <taxon>Clostridia</taxon>
        <taxon>Eubacteriales</taxon>
        <taxon>Candidatus Limadaptatus</taxon>
    </lineage>
</organism>
<dbReference type="InterPro" id="IPR038135">
    <property type="entry name" value="Methylthiotransferase_N_sf"/>
</dbReference>
<comment type="caution">
    <text evidence="12">The sequence shown here is derived from an EMBL/GenBank/DDBJ whole genome shotgun (WGS) entry which is preliminary data.</text>
</comment>
<keyword evidence="5 8" id="KW-0479">Metal-binding</keyword>
<evidence type="ECO:0000259" key="11">
    <source>
        <dbReference type="PROSITE" id="PS51918"/>
    </source>
</evidence>
<evidence type="ECO:0000256" key="8">
    <source>
        <dbReference type="HAMAP-Rule" id="MF_01865"/>
    </source>
</evidence>
<dbReference type="AlphaFoldDB" id="A0A9D1N9H6"/>
<dbReference type="Gene3D" id="2.40.50.140">
    <property type="entry name" value="Nucleic acid-binding proteins"/>
    <property type="match status" value="1"/>
</dbReference>
<feature type="binding site" evidence="8">
    <location>
        <position position="80"/>
    </location>
    <ligand>
        <name>[4Fe-4S] cluster</name>
        <dbReference type="ChEBI" id="CHEBI:49883"/>
        <label>1</label>
    </ligand>
</feature>
<evidence type="ECO:0000256" key="2">
    <source>
        <dbReference type="ARBA" id="ARBA00022490"/>
    </source>
</evidence>
<evidence type="ECO:0000313" key="12">
    <source>
        <dbReference type="EMBL" id="HIU98442.1"/>
    </source>
</evidence>